<comment type="caution">
    <text evidence="1">The sequence shown here is derived from an EMBL/GenBank/DDBJ whole genome shotgun (WGS) entry which is preliminary data.</text>
</comment>
<gene>
    <name evidence="1" type="ORF">E2C01_051285</name>
</gene>
<name>A0A5B7GJW6_PORTR</name>
<organism evidence="1 2">
    <name type="scientific">Portunus trituberculatus</name>
    <name type="common">Swimming crab</name>
    <name type="synonym">Neptunus trituberculatus</name>
    <dbReference type="NCBI Taxonomy" id="210409"/>
    <lineage>
        <taxon>Eukaryota</taxon>
        <taxon>Metazoa</taxon>
        <taxon>Ecdysozoa</taxon>
        <taxon>Arthropoda</taxon>
        <taxon>Crustacea</taxon>
        <taxon>Multicrustacea</taxon>
        <taxon>Malacostraca</taxon>
        <taxon>Eumalacostraca</taxon>
        <taxon>Eucarida</taxon>
        <taxon>Decapoda</taxon>
        <taxon>Pleocyemata</taxon>
        <taxon>Brachyura</taxon>
        <taxon>Eubrachyura</taxon>
        <taxon>Portunoidea</taxon>
        <taxon>Portunidae</taxon>
        <taxon>Portuninae</taxon>
        <taxon>Portunus</taxon>
    </lineage>
</organism>
<dbReference type="OrthoDB" id="5841748at2759"/>
<evidence type="ECO:0000313" key="1">
    <source>
        <dbReference type="EMBL" id="MPC57308.1"/>
    </source>
</evidence>
<keyword evidence="2" id="KW-1185">Reference proteome</keyword>
<dbReference type="EMBL" id="VSRR010014680">
    <property type="protein sequence ID" value="MPC57308.1"/>
    <property type="molecule type" value="Genomic_DNA"/>
</dbReference>
<accession>A0A5B7GJW6</accession>
<protein>
    <submittedName>
        <fullName evidence="1">Uncharacterized protein</fullName>
    </submittedName>
</protein>
<evidence type="ECO:0000313" key="2">
    <source>
        <dbReference type="Proteomes" id="UP000324222"/>
    </source>
</evidence>
<reference evidence="1 2" key="1">
    <citation type="submission" date="2019-05" db="EMBL/GenBank/DDBJ databases">
        <title>Another draft genome of Portunus trituberculatus and its Hox gene families provides insights of decapod evolution.</title>
        <authorList>
            <person name="Jeong J.-H."/>
            <person name="Song I."/>
            <person name="Kim S."/>
            <person name="Choi T."/>
            <person name="Kim D."/>
            <person name="Ryu S."/>
            <person name="Kim W."/>
        </authorList>
    </citation>
    <scope>NUCLEOTIDE SEQUENCE [LARGE SCALE GENOMIC DNA]</scope>
    <source>
        <tissue evidence="1">Muscle</tissue>
    </source>
</reference>
<dbReference type="AlphaFoldDB" id="A0A5B7GJW6"/>
<dbReference type="Proteomes" id="UP000324222">
    <property type="component" value="Unassembled WGS sequence"/>
</dbReference>
<proteinExistence type="predicted"/>
<sequence length="76" mass="8909">MAGTKHDLDQAEHLRKAWLQQGLDQVFLQPYNVQLSKPQADKPNKFCTFRQVLLTPKQLIMINKNYINSQIQHGKY</sequence>